<evidence type="ECO:0000259" key="3">
    <source>
        <dbReference type="PROSITE" id="PS50089"/>
    </source>
</evidence>
<evidence type="ECO:0000256" key="2">
    <source>
        <dbReference type="SAM" id="MobiDB-lite"/>
    </source>
</evidence>
<proteinExistence type="predicted"/>
<dbReference type="Gene3D" id="3.30.40.10">
    <property type="entry name" value="Zinc/RING finger domain, C3HC4 (zinc finger)"/>
    <property type="match status" value="1"/>
</dbReference>
<keyword evidence="1" id="KW-0863">Zinc-finger</keyword>
<gene>
    <name evidence="4" type="ORF">FB567DRAFT_615817</name>
</gene>
<dbReference type="InterPro" id="IPR013083">
    <property type="entry name" value="Znf_RING/FYVE/PHD"/>
</dbReference>
<dbReference type="Proteomes" id="UP000813461">
    <property type="component" value="Unassembled WGS sequence"/>
</dbReference>
<dbReference type="EMBL" id="JAGMVJ010000034">
    <property type="protein sequence ID" value="KAH7067765.1"/>
    <property type="molecule type" value="Genomic_DNA"/>
</dbReference>
<sequence length="362" mass="40057">MGLNHSKPSHSTNNTQIPSHNVNDTTPVAEMSALTYTPAVFSEIANALYEEIGSGTVDITSPTYLELMDLMKEFHELDICFDDWLQNHPDTMGPDVRQLVLQLFHSEESEEADSGLHSSSFPAGEEGVSITIDVFEHLDYSDNDTDDDDSDFDSDFDDLTEEETLQVLAEFEAVEDSVQQGQAEQIAQLSFVVGAFISECTFLAKPDAVIHEDFAHHQATFDEMKSEIVELGIKVGPWLDDAGVYVDLASSLPESAQVMTFILNHFEDWAGQPGVPKRRISQAKVKKLVDTLEKVEIAGIAKEDGKCPHCWGRWDAEDEENGCKDPVKTLCGHVFGRACLVTALTGTRLRCPMCRQKMHAAA</sequence>
<reference evidence="4" key="1">
    <citation type="journal article" date="2021" name="Nat. Commun.">
        <title>Genetic determinants of endophytism in the Arabidopsis root mycobiome.</title>
        <authorList>
            <person name="Mesny F."/>
            <person name="Miyauchi S."/>
            <person name="Thiergart T."/>
            <person name="Pickel B."/>
            <person name="Atanasova L."/>
            <person name="Karlsson M."/>
            <person name="Huettel B."/>
            <person name="Barry K.W."/>
            <person name="Haridas S."/>
            <person name="Chen C."/>
            <person name="Bauer D."/>
            <person name="Andreopoulos W."/>
            <person name="Pangilinan J."/>
            <person name="LaButti K."/>
            <person name="Riley R."/>
            <person name="Lipzen A."/>
            <person name="Clum A."/>
            <person name="Drula E."/>
            <person name="Henrissat B."/>
            <person name="Kohler A."/>
            <person name="Grigoriev I.V."/>
            <person name="Martin F.M."/>
            <person name="Hacquard S."/>
        </authorList>
    </citation>
    <scope>NUCLEOTIDE SEQUENCE</scope>
    <source>
        <strain evidence="4">MPI-SDFR-AT-0120</strain>
    </source>
</reference>
<keyword evidence="1" id="KW-0479">Metal-binding</keyword>
<accession>A0A8K0QT14</accession>
<keyword evidence="5" id="KW-1185">Reference proteome</keyword>
<dbReference type="OrthoDB" id="5396564at2759"/>
<dbReference type="PROSITE" id="PS50089">
    <property type="entry name" value="ZF_RING_2"/>
    <property type="match status" value="1"/>
</dbReference>
<evidence type="ECO:0000313" key="4">
    <source>
        <dbReference type="EMBL" id="KAH7067765.1"/>
    </source>
</evidence>
<feature type="compositionally biased region" description="Polar residues" evidence="2">
    <location>
        <begin position="9"/>
        <end position="24"/>
    </location>
</feature>
<feature type="region of interest" description="Disordered" evidence="2">
    <location>
        <begin position="1"/>
        <end position="24"/>
    </location>
</feature>
<dbReference type="InterPro" id="IPR001841">
    <property type="entry name" value="Znf_RING"/>
</dbReference>
<name>A0A8K0QT14_9PLEO</name>
<keyword evidence="1" id="KW-0862">Zinc</keyword>
<dbReference type="SUPFAM" id="SSF57850">
    <property type="entry name" value="RING/U-box"/>
    <property type="match status" value="1"/>
</dbReference>
<dbReference type="AlphaFoldDB" id="A0A8K0QT14"/>
<dbReference type="GO" id="GO:0008270">
    <property type="term" value="F:zinc ion binding"/>
    <property type="evidence" value="ECO:0007669"/>
    <property type="project" value="UniProtKB-KW"/>
</dbReference>
<protein>
    <recommendedName>
        <fullName evidence="3">RING-type domain-containing protein</fullName>
    </recommendedName>
</protein>
<organism evidence="4 5">
    <name type="scientific">Paraphoma chrysanthemicola</name>
    <dbReference type="NCBI Taxonomy" id="798071"/>
    <lineage>
        <taxon>Eukaryota</taxon>
        <taxon>Fungi</taxon>
        <taxon>Dikarya</taxon>
        <taxon>Ascomycota</taxon>
        <taxon>Pezizomycotina</taxon>
        <taxon>Dothideomycetes</taxon>
        <taxon>Pleosporomycetidae</taxon>
        <taxon>Pleosporales</taxon>
        <taxon>Pleosporineae</taxon>
        <taxon>Phaeosphaeriaceae</taxon>
        <taxon>Paraphoma</taxon>
    </lineage>
</organism>
<evidence type="ECO:0000313" key="5">
    <source>
        <dbReference type="Proteomes" id="UP000813461"/>
    </source>
</evidence>
<feature type="domain" description="RING-type" evidence="3">
    <location>
        <begin position="307"/>
        <end position="355"/>
    </location>
</feature>
<evidence type="ECO:0000256" key="1">
    <source>
        <dbReference type="PROSITE-ProRule" id="PRU00175"/>
    </source>
</evidence>
<comment type="caution">
    <text evidence="4">The sequence shown here is derived from an EMBL/GenBank/DDBJ whole genome shotgun (WGS) entry which is preliminary data.</text>
</comment>